<feature type="signal peptide" evidence="2">
    <location>
        <begin position="1"/>
        <end position="18"/>
    </location>
</feature>
<sequence length="85" mass="9655">MRLVIICLMSFLLVPALGAPFRSHTPPPPYQESPPPHHPGETPPPSYHDPLGRESPPPYFLPSISSVIARPRPRSREERSSRRRR</sequence>
<evidence type="ECO:0000313" key="4">
    <source>
        <dbReference type="Proteomes" id="UP000054549"/>
    </source>
</evidence>
<proteinExistence type="predicted"/>
<feature type="region of interest" description="Disordered" evidence="1">
    <location>
        <begin position="22"/>
        <end position="85"/>
    </location>
</feature>
<name>A0A0C2W4A8_AMAMK</name>
<evidence type="ECO:0000256" key="1">
    <source>
        <dbReference type="SAM" id="MobiDB-lite"/>
    </source>
</evidence>
<keyword evidence="4" id="KW-1185">Reference proteome</keyword>
<organism evidence="3 4">
    <name type="scientific">Amanita muscaria (strain Koide BX008)</name>
    <dbReference type="NCBI Taxonomy" id="946122"/>
    <lineage>
        <taxon>Eukaryota</taxon>
        <taxon>Fungi</taxon>
        <taxon>Dikarya</taxon>
        <taxon>Basidiomycota</taxon>
        <taxon>Agaricomycotina</taxon>
        <taxon>Agaricomycetes</taxon>
        <taxon>Agaricomycetidae</taxon>
        <taxon>Agaricales</taxon>
        <taxon>Pluteineae</taxon>
        <taxon>Amanitaceae</taxon>
        <taxon>Amanita</taxon>
    </lineage>
</organism>
<dbReference type="InParanoid" id="A0A0C2W4A8"/>
<accession>A0A0C2W4A8</accession>
<reference evidence="3 4" key="1">
    <citation type="submission" date="2014-04" db="EMBL/GenBank/DDBJ databases">
        <title>Evolutionary Origins and Diversification of the Mycorrhizal Mutualists.</title>
        <authorList>
            <consortium name="DOE Joint Genome Institute"/>
            <consortium name="Mycorrhizal Genomics Consortium"/>
            <person name="Kohler A."/>
            <person name="Kuo A."/>
            <person name="Nagy L.G."/>
            <person name="Floudas D."/>
            <person name="Copeland A."/>
            <person name="Barry K.W."/>
            <person name="Cichocki N."/>
            <person name="Veneault-Fourrey C."/>
            <person name="LaButti K."/>
            <person name="Lindquist E.A."/>
            <person name="Lipzen A."/>
            <person name="Lundell T."/>
            <person name="Morin E."/>
            <person name="Murat C."/>
            <person name="Riley R."/>
            <person name="Ohm R."/>
            <person name="Sun H."/>
            <person name="Tunlid A."/>
            <person name="Henrissat B."/>
            <person name="Grigoriev I.V."/>
            <person name="Hibbett D.S."/>
            <person name="Martin F."/>
        </authorList>
    </citation>
    <scope>NUCLEOTIDE SEQUENCE [LARGE SCALE GENOMIC DNA]</scope>
    <source>
        <strain evidence="3 4">Koide BX008</strain>
    </source>
</reference>
<protein>
    <submittedName>
        <fullName evidence="3">Uncharacterized protein</fullName>
    </submittedName>
</protein>
<dbReference type="EMBL" id="KN818459">
    <property type="protein sequence ID" value="KIL55947.1"/>
    <property type="molecule type" value="Genomic_DNA"/>
</dbReference>
<dbReference type="Proteomes" id="UP000054549">
    <property type="component" value="Unassembled WGS sequence"/>
</dbReference>
<feature type="compositionally biased region" description="Pro residues" evidence="1">
    <location>
        <begin position="25"/>
        <end position="47"/>
    </location>
</feature>
<dbReference type="HOGENOM" id="CLU_2512167_0_0_1"/>
<dbReference type="AlphaFoldDB" id="A0A0C2W4A8"/>
<evidence type="ECO:0000313" key="3">
    <source>
        <dbReference type="EMBL" id="KIL55947.1"/>
    </source>
</evidence>
<feature type="chain" id="PRO_5002157800" evidence="2">
    <location>
        <begin position="19"/>
        <end position="85"/>
    </location>
</feature>
<keyword evidence="2" id="KW-0732">Signal</keyword>
<evidence type="ECO:0000256" key="2">
    <source>
        <dbReference type="SAM" id="SignalP"/>
    </source>
</evidence>
<gene>
    <name evidence="3" type="ORF">M378DRAFT_173155</name>
</gene>
<feature type="compositionally biased region" description="Basic and acidic residues" evidence="1">
    <location>
        <begin position="74"/>
        <end position="85"/>
    </location>
</feature>